<accession>A0A0D8HCQ7</accession>
<protein>
    <submittedName>
        <fullName evidence="1">Uncharacterized protein</fullName>
    </submittedName>
</protein>
<gene>
    <name evidence="1" type="ORF">AXFE_34430</name>
</gene>
<evidence type="ECO:0000313" key="1">
    <source>
        <dbReference type="EMBL" id="KJF15713.1"/>
    </source>
</evidence>
<keyword evidence="2" id="KW-1185">Reference proteome</keyword>
<dbReference type="AlphaFoldDB" id="A0A0D8HCQ7"/>
<organism evidence="1 2">
    <name type="scientific">Acidithrix ferrooxidans</name>
    <dbReference type="NCBI Taxonomy" id="1280514"/>
    <lineage>
        <taxon>Bacteria</taxon>
        <taxon>Bacillati</taxon>
        <taxon>Actinomycetota</taxon>
        <taxon>Acidimicrobiia</taxon>
        <taxon>Acidimicrobiales</taxon>
        <taxon>Acidimicrobiaceae</taxon>
        <taxon>Acidithrix</taxon>
    </lineage>
</organism>
<proteinExistence type="predicted"/>
<comment type="caution">
    <text evidence="1">The sequence shown here is derived from an EMBL/GenBank/DDBJ whole genome shotgun (WGS) entry which is preliminary data.</text>
</comment>
<reference evidence="1 2" key="1">
    <citation type="submission" date="2015-01" db="EMBL/GenBank/DDBJ databases">
        <title>Draft genome of the acidophilic iron oxidizer Acidithrix ferrooxidans strain Py-F3.</title>
        <authorList>
            <person name="Poehlein A."/>
            <person name="Eisen S."/>
            <person name="Schloemann M."/>
            <person name="Johnson B.D."/>
            <person name="Daniel R."/>
            <person name="Muehling M."/>
        </authorList>
    </citation>
    <scope>NUCLEOTIDE SEQUENCE [LARGE SCALE GENOMIC DNA]</scope>
    <source>
        <strain evidence="1 2">Py-F3</strain>
    </source>
</reference>
<name>A0A0D8HCQ7_9ACTN</name>
<sequence length="145" mass="16087">MNVVVGAIESRMPHIARQIWQHSGDVLSLSHPFFDVGVGEMMPEVIWSRLLATCRSLQCGLIPDAVEYCSDRCSCHLDAITRDKECLAGRAKVLFRYPFARGENLNDFAGQGEPPTAVALRPQDVDVAVMEVDMLTQKSAGLHRF</sequence>
<dbReference type="EMBL" id="JXYS01000131">
    <property type="protein sequence ID" value="KJF15713.1"/>
    <property type="molecule type" value="Genomic_DNA"/>
</dbReference>
<dbReference type="Proteomes" id="UP000032360">
    <property type="component" value="Unassembled WGS sequence"/>
</dbReference>
<evidence type="ECO:0000313" key="2">
    <source>
        <dbReference type="Proteomes" id="UP000032360"/>
    </source>
</evidence>